<evidence type="ECO:0000313" key="2">
    <source>
        <dbReference type="Proteomes" id="UP000077266"/>
    </source>
</evidence>
<evidence type="ECO:0000313" key="1">
    <source>
        <dbReference type="EMBL" id="KZV82613.1"/>
    </source>
</evidence>
<name>A0A165CK49_EXIGL</name>
<sequence>MTCRLVPVGNDKDGKPAPCDRIHAFQPVHLTRDARLAVGPPNRRRCASIALGGRVCNMQGAATGVLCRQHITCYPSSSSRETRLVFSDTGASTSITRLVLSFLYRTSASQPQLHERQYHAQQCAI</sequence>
<dbReference type="EMBL" id="KV426312">
    <property type="protein sequence ID" value="KZV82613.1"/>
    <property type="molecule type" value="Genomic_DNA"/>
</dbReference>
<dbReference type="InParanoid" id="A0A165CK49"/>
<dbReference type="Proteomes" id="UP000077266">
    <property type="component" value="Unassembled WGS sequence"/>
</dbReference>
<dbReference type="AlphaFoldDB" id="A0A165CK49"/>
<proteinExistence type="predicted"/>
<accession>A0A165CK49</accession>
<organism evidence="1 2">
    <name type="scientific">Exidia glandulosa HHB12029</name>
    <dbReference type="NCBI Taxonomy" id="1314781"/>
    <lineage>
        <taxon>Eukaryota</taxon>
        <taxon>Fungi</taxon>
        <taxon>Dikarya</taxon>
        <taxon>Basidiomycota</taxon>
        <taxon>Agaricomycotina</taxon>
        <taxon>Agaricomycetes</taxon>
        <taxon>Auriculariales</taxon>
        <taxon>Exidiaceae</taxon>
        <taxon>Exidia</taxon>
    </lineage>
</organism>
<gene>
    <name evidence="1" type="ORF">EXIGLDRAFT_338727</name>
</gene>
<protein>
    <submittedName>
        <fullName evidence="1">Uncharacterized protein</fullName>
    </submittedName>
</protein>
<reference evidence="1 2" key="1">
    <citation type="journal article" date="2016" name="Mol. Biol. Evol.">
        <title>Comparative Genomics of Early-Diverging Mushroom-Forming Fungi Provides Insights into the Origins of Lignocellulose Decay Capabilities.</title>
        <authorList>
            <person name="Nagy L.G."/>
            <person name="Riley R."/>
            <person name="Tritt A."/>
            <person name="Adam C."/>
            <person name="Daum C."/>
            <person name="Floudas D."/>
            <person name="Sun H."/>
            <person name="Yadav J.S."/>
            <person name="Pangilinan J."/>
            <person name="Larsson K.H."/>
            <person name="Matsuura K."/>
            <person name="Barry K."/>
            <person name="Labutti K."/>
            <person name="Kuo R."/>
            <person name="Ohm R.A."/>
            <person name="Bhattacharya S.S."/>
            <person name="Shirouzu T."/>
            <person name="Yoshinaga Y."/>
            <person name="Martin F.M."/>
            <person name="Grigoriev I.V."/>
            <person name="Hibbett D.S."/>
        </authorList>
    </citation>
    <scope>NUCLEOTIDE SEQUENCE [LARGE SCALE GENOMIC DNA]</scope>
    <source>
        <strain evidence="1 2">HHB12029</strain>
    </source>
</reference>
<keyword evidence="2" id="KW-1185">Reference proteome</keyword>